<dbReference type="Pfam" id="PF15293">
    <property type="entry name" value="NUFIP2"/>
    <property type="match status" value="1"/>
</dbReference>
<feature type="compositionally biased region" description="Basic and acidic residues" evidence="1">
    <location>
        <begin position="833"/>
        <end position="842"/>
    </location>
</feature>
<dbReference type="PANTHER" id="PTHR28333">
    <property type="entry name" value="NUCLEAR FRAGILE X MENTAL RETARDATION-INTERACTING PROTEIN 2"/>
    <property type="match status" value="1"/>
</dbReference>
<dbReference type="Proteomes" id="UP000261540">
    <property type="component" value="Unplaced"/>
</dbReference>
<evidence type="ECO:0000313" key="2">
    <source>
        <dbReference type="Ensembl" id="ENSPKIP00000012515.1"/>
    </source>
</evidence>
<feature type="compositionally biased region" description="Basic and acidic residues" evidence="1">
    <location>
        <begin position="247"/>
        <end position="269"/>
    </location>
</feature>
<feature type="region of interest" description="Disordered" evidence="1">
    <location>
        <begin position="552"/>
        <end position="625"/>
    </location>
</feature>
<feature type="compositionally biased region" description="Basic and acidic residues" evidence="1">
    <location>
        <begin position="719"/>
        <end position="733"/>
    </location>
</feature>
<dbReference type="PANTHER" id="PTHR28333:SF1">
    <property type="entry name" value="SI:CH211-214J24.10"/>
    <property type="match status" value="1"/>
</dbReference>
<keyword evidence="3" id="KW-1185">Reference proteome</keyword>
<feature type="region of interest" description="Disordered" evidence="1">
    <location>
        <begin position="345"/>
        <end position="416"/>
    </location>
</feature>
<feature type="compositionally biased region" description="Basic and acidic residues" evidence="1">
    <location>
        <begin position="579"/>
        <end position="597"/>
    </location>
</feature>
<feature type="compositionally biased region" description="Polar residues" evidence="1">
    <location>
        <begin position="930"/>
        <end position="948"/>
    </location>
</feature>
<reference evidence="2" key="2">
    <citation type="submission" date="2025-09" db="UniProtKB">
        <authorList>
            <consortium name="Ensembl"/>
        </authorList>
    </citation>
    <scope>IDENTIFICATION</scope>
</reference>
<feature type="region of interest" description="Disordered" evidence="1">
    <location>
        <begin position="445"/>
        <end position="481"/>
    </location>
</feature>
<organism evidence="2 3">
    <name type="scientific">Paramormyrops kingsleyae</name>
    <dbReference type="NCBI Taxonomy" id="1676925"/>
    <lineage>
        <taxon>Eukaryota</taxon>
        <taxon>Metazoa</taxon>
        <taxon>Chordata</taxon>
        <taxon>Craniata</taxon>
        <taxon>Vertebrata</taxon>
        <taxon>Euteleostomi</taxon>
        <taxon>Actinopterygii</taxon>
        <taxon>Neopterygii</taxon>
        <taxon>Teleostei</taxon>
        <taxon>Osteoglossocephala</taxon>
        <taxon>Osteoglossomorpha</taxon>
        <taxon>Osteoglossiformes</taxon>
        <taxon>Mormyridae</taxon>
        <taxon>Paramormyrops</taxon>
    </lineage>
</organism>
<feature type="region of interest" description="Disordered" evidence="1">
    <location>
        <begin position="219"/>
        <end position="269"/>
    </location>
</feature>
<evidence type="ECO:0000313" key="3">
    <source>
        <dbReference type="Proteomes" id="UP000261540"/>
    </source>
</evidence>
<feature type="compositionally biased region" description="Basic and acidic residues" evidence="1">
    <location>
        <begin position="451"/>
        <end position="481"/>
    </location>
</feature>
<dbReference type="Ensembl" id="ENSPKIT00000036912.1">
    <property type="protein sequence ID" value="ENSPKIP00000012515.1"/>
    <property type="gene ID" value="ENSPKIG00000000279.1"/>
</dbReference>
<feature type="region of interest" description="Disordered" evidence="1">
    <location>
        <begin position="1"/>
        <end position="29"/>
    </location>
</feature>
<dbReference type="GO" id="GO:0003723">
    <property type="term" value="F:RNA binding"/>
    <property type="evidence" value="ECO:0007669"/>
    <property type="project" value="InterPro"/>
</dbReference>
<protein>
    <submittedName>
        <fullName evidence="2">Uncharacterized LOC111838796</fullName>
    </submittedName>
</protein>
<dbReference type="InterPro" id="IPR032747">
    <property type="entry name" value="NUFIP2"/>
</dbReference>
<dbReference type="GO" id="GO:0010494">
    <property type="term" value="C:cytoplasmic stress granule"/>
    <property type="evidence" value="ECO:0007669"/>
    <property type="project" value="TreeGrafter"/>
</dbReference>
<feature type="compositionally biased region" description="Basic and acidic residues" evidence="1">
    <location>
        <begin position="520"/>
        <end position="538"/>
    </location>
</feature>
<sequence>MIVGGGAAAQKVRHQPRASRMDMQAEDDQCKVKSSAFGNGDVDQKRQYKYVEKNEKVLCELEMPAGKQTAHVVLVKHREDPQKGHEDMCSVDKQAVMKSVSAVESDDQPSCIKGYMDQIVLESSKIKETNDLKTKLQPEEQESVRAGSNEGEMRREIKADALNEATEECNQDEELEATEKIMAQGTLLAWKVLRESLKELREEATEGVVQFCEGLKQKNPMKQGSREKQSIEERRQQRKSWSSDDIQAMRDENGEVDRERDDGWEETDRSLDQKWLSDKGRTEVIQTKSRFSGFFQNKLANNRWRGLSRTKKSTLEHRELIMERSRFIHCQWCLRRQSMCSTQLTMEQGQSGEAGESEGKGAREPGNHKWNLRNKEKGEEEEPEENEEHKGQKWLGKSKDEPGKESMHKKIMQRRDIKVITTKTTGVVGTKIKGITEIEKNKQTENTTGKAELKKDTAVKADQKANMAREKQTGEPKNQKKSENWLKKVEYGITLGGSFYIVEGREGEKMTIGPCTGHPDTTREQKSQSECHRSTKDTMEVMVREAQVRAIEQVKSSQSFDGTQRSKETGSQDYLSDSMDSKAKGRAVEGKKEEGSSSRKGVPENTGNGPESRGGPPDMNPKGRDGVHLKAVERRDRMVDWCSCSEVPDTTSGHGVPRHTEHNYLVNKQRFVKKKAQECQIEYAGVKQYTDAGRTGWREWRRRKNKSERGGNKISRVVSRGERKGQRDGDQHYAHRWKQSPGVEAEGYCVTRSGRKGTWEVSVCESDPLCDTAGLVSPPNPESQIRNRRLSPGSGNSGGGGGGGGRVNRDTCQNLPPLSENHTHRYPYGHTSTSDRDKERRGQPHSRSFRKEAPRAGRATERGQRERWVEDSLSLLKPPPAFPVQDSPAKLQPAVSYASKVKQGGAGSVAEDLPGIGVLLQNQWGLSFISDSPQNADSSGPTTQNGPSHGSPLIPSFGSGVTDPAGNASLVSDGSVPTVSTLPVGKCGLEAESPPELLLGCRHLVEALRYHTQGESGRSFHCSQVHAFAPILVSSTCLNVLWFKMSPYSPSVLTMLMAL</sequence>
<dbReference type="GO" id="GO:0005654">
    <property type="term" value="C:nucleoplasm"/>
    <property type="evidence" value="ECO:0007669"/>
    <property type="project" value="TreeGrafter"/>
</dbReference>
<feature type="compositionally biased region" description="Gly residues" evidence="1">
    <location>
        <begin position="795"/>
        <end position="806"/>
    </location>
</feature>
<feature type="region of interest" description="Disordered" evidence="1">
    <location>
        <begin position="702"/>
        <end position="739"/>
    </location>
</feature>
<dbReference type="AlphaFoldDB" id="A0A3B3R3M0"/>
<proteinExistence type="predicted"/>
<name>A0A3B3R3M0_9TELE</name>
<feature type="region of interest" description="Disordered" evidence="1">
    <location>
        <begin position="930"/>
        <end position="958"/>
    </location>
</feature>
<evidence type="ECO:0000256" key="1">
    <source>
        <dbReference type="SAM" id="MobiDB-lite"/>
    </source>
</evidence>
<feature type="compositionally biased region" description="Basic and acidic residues" evidence="1">
    <location>
        <begin position="357"/>
        <end position="378"/>
    </location>
</feature>
<feature type="region of interest" description="Disordered" evidence="1">
    <location>
        <begin position="131"/>
        <end position="153"/>
    </location>
</feature>
<feature type="region of interest" description="Disordered" evidence="1">
    <location>
        <begin position="770"/>
        <end position="867"/>
    </location>
</feature>
<accession>A0A3B3R3M0</accession>
<feature type="region of interest" description="Disordered" evidence="1">
    <location>
        <begin position="511"/>
        <end position="538"/>
    </location>
</feature>
<dbReference type="STRING" id="1676925.ENSPKIP00000012515"/>
<feature type="compositionally biased region" description="Basic and acidic residues" evidence="1">
    <location>
        <begin position="224"/>
        <end position="235"/>
    </location>
</feature>
<feature type="compositionally biased region" description="Basic and acidic residues" evidence="1">
    <location>
        <begin position="849"/>
        <end position="867"/>
    </location>
</feature>
<feature type="compositionally biased region" description="Polar residues" evidence="1">
    <location>
        <begin position="554"/>
        <end position="563"/>
    </location>
</feature>
<dbReference type="GeneTree" id="ENSGT00390000009992"/>
<feature type="compositionally biased region" description="Basic and acidic residues" evidence="1">
    <location>
        <begin position="387"/>
        <end position="416"/>
    </location>
</feature>
<reference evidence="2" key="1">
    <citation type="submission" date="2025-08" db="UniProtKB">
        <authorList>
            <consortium name="Ensembl"/>
        </authorList>
    </citation>
    <scope>IDENTIFICATION</scope>
</reference>